<dbReference type="AlphaFoldDB" id="A0A9N7YFG7"/>
<feature type="compositionally biased region" description="Basic and acidic residues" evidence="1">
    <location>
        <begin position="75"/>
        <end position="91"/>
    </location>
</feature>
<feature type="region of interest" description="Disordered" evidence="1">
    <location>
        <begin position="75"/>
        <end position="104"/>
    </location>
</feature>
<proteinExistence type="predicted"/>
<dbReference type="Proteomes" id="UP001153269">
    <property type="component" value="Unassembled WGS sequence"/>
</dbReference>
<comment type="caution">
    <text evidence="2">The sequence shown here is derived from an EMBL/GenBank/DDBJ whole genome shotgun (WGS) entry which is preliminary data.</text>
</comment>
<gene>
    <name evidence="2" type="ORF">PLEPLA_LOCUS12520</name>
</gene>
<evidence type="ECO:0000313" key="3">
    <source>
        <dbReference type="Proteomes" id="UP001153269"/>
    </source>
</evidence>
<accession>A0A9N7YFG7</accession>
<organism evidence="2 3">
    <name type="scientific">Pleuronectes platessa</name>
    <name type="common">European plaice</name>
    <dbReference type="NCBI Taxonomy" id="8262"/>
    <lineage>
        <taxon>Eukaryota</taxon>
        <taxon>Metazoa</taxon>
        <taxon>Chordata</taxon>
        <taxon>Craniata</taxon>
        <taxon>Vertebrata</taxon>
        <taxon>Euteleostomi</taxon>
        <taxon>Actinopterygii</taxon>
        <taxon>Neopterygii</taxon>
        <taxon>Teleostei</taxon>
        <taxon>Neoteleostei</taxon>
        <taxon>Acanthomorphata</taxon>
        <taxon>Carangaria</taxon>
        <taxon>Pleuronectiformes</taxon>
        <taxon>Pleuronectoidei</taxon>
        <taxon>Pleuronectidae</taxon>
        <taxon>Pleuronectes</taxon>
    </lineage>
</organism>
<name>A0A9N7YFG7_PLEPL</name>
<keyword evidence="3" id="KW-1185">Reference proteome</keyword>
<feature type="compositionally biased region" description="Acidic residues" evidence="1">
    <location>
        <begin position="92"/>
        <end position="101"/>
    </location>
</feature>
<dbReference type="EMBL" id="CADEAL010000741">
    <property type="protein sequence ID" value="CAB1424592.1"/>
    <property type="molecule type" value="Genomic_DNA"/>
</dbReference>
<reference evidence="2" key="1">
    <citation type="submission" date="2020-03" db="EMBL/GenBank/DDBJ databases">
        <authorList>
            <person name="Weist P."/>
        </authorList>
    </citation>
    <scope>NUCLEOTIDE SEQUENCE</scope>
</reference>
<sequence length="111" mass="12469">MGDGRLPARGLVTAQVCSAIPTGAHYRPATQETHLPAANETLPCNPHRSRPHTDQHQHTLVNGALWTLIVKVKNPDDFGPERESGGVVREEREEEDEEQVEERELMDVWII</sequence>
<protein>
    <submittedName>
        <fullName evidence="2">Uncharacterized protein</fullName>
    </submittedName>
</protein>
<evidence type="ECO:0000313" key="2">
    <source>
        <dbReference type="EMBL" id="CAB1424592.1"/>
    </source>
</evidence>
<feature type="region of interest" description="Disordered" evidence="1">
    <location>
        <begin position="35"/>
        <end position="55"/>
    </location>
</feature>
<evidence type="ECO:0000256" key="1">
    <source>
        <dbReference type="SAM" id="MobiDB-lite"/>
    </source>
</evidence>